<dbReference type="SUPFAM" id="SSF63411">
    <property type="entry name" value="LuxS/MPP-like metallohydrolase"/>
    <property type="match status" value="3"/>
</dbReference>
<dbReference type="Gene3D" id="3.30.830.10">
    <property type="entry name" value="Metalloenzyme, LuxS/M16 peptidase-like"/>
    <property type="match status" value="3"/>
</dbReference>
<sequence length="997" mass="106406">MPGQARHDGKRWNTKKVAVPCPRRYMPPMASWSRAFRVSLLPLLLASTAPLVGQVAKRNPAAPPPPATAAPAAVPVDTSAWLYKGSDITPDPAWSFGTLPNGLRYAVRRNGVPPGQVSVRVAMDVGSLYEKDSERGFAHFIEHLSFRSSAYVADGEAKRVWQRFGATFGSDTNASTTPTQTLYKLDLPSATEAGLDESLHILSGMMAAPVLTDAAVNAERPIVLSERREQPGPQVRFQNALRETFFAGQPLAERSPIGTEETLLGANGATMRAFHDRWYRPNRAVVIISGDMDPALFSKLIVKNFAGWQAKGPDVPAPGFGKPDPTKPPTATLVEPGMPAVVATAVLRPWTYQDDTVIFNQKRMVDTVASRLVSRRLETRARAGGSFLQASVSLDDQSRSANATFTSIVPIGDQWEAALKDVRAVIADATATAPTQAEIDRELADYDTVMRTITETSRVEAGAKQADDMAGALDIRETTTAPATSYAIFKDARAKNMFTPATVLAATKRIFTGDATRAIVNTPTAEPGVAAKLAAALAADVSKLAGERRVQAAVDFSKLPKFGPPGTIASQRDAEAQLGLKQVNFANGVRLLIFPNPAESGRVYVRARFGGGYGALPSTPSPAWAGDTALVASGVGKLDQGDLDQLSAGRRIGLDFGIDDDAFQLAAMTSPADFQDQLKLMAAKLAKPGWDPAPIARAKAAAQAAQSSFSSSPSGILSRDLEGLLRADDARWTTPTPAQIDALNPKDFRAFWKPLLASGPIEVSVFGDVPADKAIEAVAATFGAMKPRDTEPLIPRATSFPAHVAQPVIRTHDGVDTQAAAVIAWPTGGGIAEVRTSRQLDILAQIFSDRLFERLRQESGASYSPQVASQWPLGATSGGRILAIGQVTPENVPLFFRLAREIAADLAAKPVGADELARIVTPIHQQLLRASTSSQFWLSQWGGGAYDPRRITAVRTIGADVLGATPADIQALAARYLRPDKDWTLAVVPKAKVPAAR</sequence>
<feature type="domain" description="Peptidase M16 N-terminal" evidence="9">
    <location>
        <begin position="116"/>
        <end position="252"/>
    </location>
</feature>
<dbReference type="InterPro" id="IPR011765">
    <property type="entry name" value="Pept_M16_N"/>
</dbReference>
<dbReference type="EMBL" id="FOXP01000006">
    <property type="protein sequence ID" value="SFP72570.1"/>
    <property type="molecule type" value="Genomic_DNA"/>
</dbReference>
<dbReference type="InterPro" id="IPR050626">
    <property type="entry name" value="Peptidase_M16"/>
</dbReference>
<keyword evidence="3 11" id="KW-0645">Protease</keyword>
<evidence type="ECO:0000313" key="12">
    <source>
        <dbReference type="Proteomes" id="UP000199586"/>
    </source>
</evidence>
<comment type="similarity">
    <text evidence="2 8">Belongs to the peptidase M16 family.</text>
</comment>
<dbReference type="Proteomes" id="UP000199586">
    <property type="component" value="Unassembled WGS sequence"/>
</dbReference>
<accession>A0A1I5SP86</accession>
<evidence type="ECO:0000259" key="10">
    <source>
        <dbReference type="Pfam" id="PF05193"/>
    </source>
</evidence>
<dbReference type="GO" id="GO:0004222">
    <property type="term" value="F:metalloendopeptidase activity"/>
    <property type="evidence" value="ECO:0007669"/>
    <property type="project" value="InterPro"/>
</dbReference>
<keyword evidence="7" id="KW-0482">Metalloprotease</keyword>
<feature type="domain" description="Peptidase M16 C-terminal" evidence="10">
    <location>
        <begin position="270"/>
        <end position="442"/>
    </location>
</feature>
<dbReference type="STRING" id="634430.SAMN04488241_10635"/>
<dbReference type="PANTHER" id="PTHR43690">
    <property type="entry name" value="NARDILYSIN"/>
    <property type="match status" value="1"/>
</dbReference>
<organism evidence="11 12">
    <name type="scientific">Sphingomonas rubra</name>
    <dbReference type="NCBI Taxonomy" id="634430"/>
    <lineage>
        <taxon>Bacteria</taxon>
        <taxon>Pseudomonadati</taxon>
        <taxon>Pseudomonadota</taxon>
        <taxon>Alphaproteobacteria</taxon>
        <taxon>Sphingomonadales</taxon>
        <taxon>Sphingomonadaceae</taxon>
        <taxon>Sphingomonas</taxon>
    </lineage>
</organism>
<dbReference type="Pfam" id="PF05193">
    <property type="entry name" value="Peptidase_M16_C"/>
    <property type="match status" value="2"/>
</dbReference>
<evidence type="ECO:0000256" key="6">
    <source>
        <dbReference type="ARBA" id="ARBA00022833"/>
    </source>
</evidence>
<evidence type="ECO:0000256" key="3">
    <source>
        <dbReference type="ARBA" id="ARBA00022670"/>
    </source>
</evidence>
<dbReference type="InterPro" id="IPR011249">
    <property type="entry name" value="Metalloenz_LuxS/M16"/>
</dbReference>
<comment type="cofactor">
    <cofactor evidence="1">
        <name>Zn(2+)</name>
        <dbReference type="ChEBI" id="CHEBI:29105"/>
    </cofactor>
</comment>
<reference evidence="12" key="1">
    <citation type="submission" date="2016-10" db="EMBL/GenBank/DDBJ databases">
        <authorList>
            <person name="Varghese N."/>
            <person name="Submissions S."/>
        </authorList>
    </citation>
    <scope>NUCLEOTIDE SEQUENCE [LARGE SCALE GENOMIC DNA]</scope>
    <source>
        <strain evidence="12">CGMCC 1.9113</strain>
    </source>
</reference>
<evidence type="ECO:0000256" key="7">
    <source>
        <dbReference type="ARBA" id="ARBA00023049"/>
    </source>
</evidence>
<evidence type="ECO:0000256" key="5">
    <source>
        <dbReference type="ARBA" id="ARBA00022801"/>
    </source>
</evidence>
<dbReference type="PROSITE" id="PS00143">
    <property type="entry name" value="INSULINASE"/>
    <property type="match status" value="1"/>
</dbReference>
<evidence type="ECO:0000256" key="4">
    <source>
        <dbReference type="ARBA" id="ARBA00022723"/>
    </source>
</evidence>
<name>A0A1I5SP86_9SPHN</name>
<dbReference type="GO" id="GO:0046872">
    <property type="term" value="F:metal ion binding"/>
    <property type="evidence" value="ECO:0007669"/>
    <property type="project" value="UniProtKB-KW"/>
</dbReference>
<feature type="domain" description="Peptidase M16 C-terminal" evidence="10">
    <location>
        <begin position="743"/>
        <end position="920"/>
    </location>
</feature>
<evidence type="ECO:0000256" key="1">
    <source>
        <dbReference type="ARBA" id="ARBA00001947"/>
    </source>
</evidence>
<evidence type="ECO:0000256" key="2">
    <source>
        <dbReference type="ARBA" id="ARBA00007261"/>
    </source>
</evidence>
<dbReference type="InterPro" id="IPR007863">
    <property type="entry name" value="Peptidase_M16_C"/>
</dbReference>
<dbReference type="Pfam" id="PF00675">
    <property type="entry name" value="Peptidase_M16"/>
    <property type="match status" value="1"/>
</dbReference>
<keyword evidence="4" id="KW-0479">Metal-binding</keyword>
<protein>
    <submittedName>
        <fullName evidence="11">Zinc protease</fullName>
    </submittedName>
</protein>
<dbReference type="GO" id="GO:0006508">
    <property type="term" value="P:proteolysis"/>
    <property type="evidence" value="ECO:0007669"/>
    <property type="project" value="UniProtKB-KW"/>
</dbReference>
<proteinExistence type="inferred from homology"/>
<gene>
    <name evidence="11" type="ORF">SAMN04488241_10635</name>
</gene>
<evidence type="ECO:0000256" key="8">
    <source>
        <dbReference type="RuleBase" id="RU004447"/>
    </source>
</evidence>
<dbReference type="InterPro" id="IPR001431">
    <property type="entry name" value="Pept_M16_Zn_BS"/>
</dbReference>
<dbReference type="AlphaFoldDB" id="A0A1I5SP86"/>
<evidence type="ECO:0000259" key="9">
    <source>
        <dbReference type="Pfam" id="PF00675"/>
    </source>
</evidence>
<evidence type="ECO:0000313" key="11">
    <source>
        <dbReference type="EMBL" id="SFP72570.1"/>
    </source>
</evidence>
<dbReference type="PANTHER" id="PTHR43690:SF17">
    <property type="entry name" value="PROTEIN YHJJ"/>
    <property type="match status" value="1"/>
</dbReference>
<keyword evidence="12" id="KW-1185">Reference proteome</keyword>
<keyword evidence="5" id="KW-0378">Hydrolase</keyword>
<keyword evidence="6" id="KW-0862">Zinc</keyword>